<keyword evidence="2" id="KW-1185">Reference proteome</keyword>
<evidence type="ECO:0000313" key="2">
    <source>
        <dbReference type="Proteomes" id="UP000190064"/>
    </source>
</evidence>
<organism evidence="1 2">
    <name type="scientific">Oceanospirillum linum</name>
    <dbReference type="NCBI Taxonomy" id="966"/>
    <lineage>
        <taxon>Bacteria</taxon>
        <taxon>Pseudomonadati</taxon>
        <taxon>Pseudomonadota</taxon>
        <taxon>Gammaproteobacteria</taxon>
        <taxon>Oceanospirillales</taxon>
        <taxon>Oceanospirillaceae</taxon>
        <taxon>Oceanospirillum</taxon>
    </lineage>
</organism>
<comment type="caution">
    <text evidence="1">The sequence shown here is derived from an EMBL/GenBank/DDBJ whole genome shotgun (WGS) entry which is preliminary data.</text>
</comment>
<dbReference type="Proteomes" id="UP000190064">
    <property type="component" value="Unassembled WGS sequence"/>
</dbReference>
<proteinExistence type="predicted"/>
<feature type="non-terminal residue" evidence="1">
    <location>
        <position position="106"/>
    </location>
</feature>
<dbReference type="EMBL" id="MTSD02000114">
    <property type="protein sequence ID" value="OOV85766.1"/>
    <property type="molecule type" value="Genomic_DNA"/>
</dbReference>
<protein>
    <submittedName>
        <fullName evidence="1">Uncharacterized protein</fullName>
    </submittedName>
</protein>
<sequence length="106" mass="11551">MHAVYDAGRKEMSEEEDALWQMTQYEGFEVHVAPLLRETDEGALPPRQPYTYVGYVCHPGADPKLPGHAVSFHADGDVGFASAADALDEGMHVGRTIVDGTHPDLT</sequence>
<evidence type="ECO:0000313" key="1">
    <source>
        <dbReference type="EMBL" id="OOV85766.1"/>
    </source>
</evidence>
<dbReference type="AlphaFoldDB" id="A0A1T1H7K7"/>
<name>A0A1T1H7K7_OCELI</name>
<accession>A0A1T1H7K7</accession>
<gene>
    <name evidence="1" type="ORF">BTA35_0216920</name>
</gene>
<reference evidence="1" key="1">
    <citation type="submission" date="2017-02" db="EMBL/GenBank/DDBJ databases">
        <title>Draft Genome Sequence of the Salt Water Bacterium Oceanospirillum linum ATCC 11336.</title>
        <authorList>
            <person name="Trachtenberg A.M."/>
            <person name="Carney J.G."/>
            <person name="Linnane J.D."/>
            <person name="Rheaume B.A."/>
            <person name="Pitts N.L."/>
            <person name="Mykles D.L."/>
            <person name="Maclea K.S."/>
        </authorList>
    </citation>
    <scope>NUCLEOTIDE SEQUENCE [LARGE SCALE GENOMIC DNA]</scope>
    <source>
        <strain evidence="1">ATCC 11336</strain>
    </source>
</reference>